<gene>
    <name evidence="2" type="ORF">ZT1A5_G5750</name>
</gene>
<feature type="region of interest" description="Disordered" evidence="1">
    <location>
        <begin position="147"/>
        <end position="189"/>
    </location>
</feature>
<name>A0A1Y6LKX6_ZYMTR</name>
<feature type="compositionally biased region" description="Basic residues" evidence="1">
    <location>
        <begin position="166"/>
        <end position="176"/>
    </location>
</feature>
<accession>A0A1Y6LKX6</accession>
<evidence type="ECO:0000256" key="1">
    <source>
        <dbReference type="SAM" id="MobiDB-lite"/>
    </source>
</evidence>
<evidence type="ECO:0000313" key="2">
    <source>
        <dbReference type="EMBL" id="SMY24309.1"/>
    </source>
</evidence>
<dbReference type="EMBL" id="LT882680">
    <property type="protein sequence ID" value="SMY24309.1"/>
    <property type="molecule type" value="Genomic_DNA"/>
</dbReference>
<dbReference type="AlphaFoldDB" id="A0A1Y6LKX6"/>
<reference evidence="2 3" key="1">
    <citation type="submission" date="2016-10" db="EMBL/GenBank/DDBJ databases">
        <authorList>
            <person name="Varghese N."/>
        </authorList>
    </citation>
    <scope>NUCLEOTIDE SEQUENCE [LARGE SCALE GENOMIC DNA]</scope>
</reference>
<sequence>MGSKIDALQDAVLLLHKTPAGRCCPVHMVVVSADGLLKLPLSHTAQARQRANAIDDVDQDVAEVLHAQMYKFRESLGVKKYAPMEAGKFAEFLATAAAEVRNDWSIANDPESLKLVKGAEFAAKMSPASFLRTYLRLAGTMSASTLSGNVRKANSPASPADGGRAAKSKRTTKHSSQRIVEDSSRSADF</sequence>
<organism evidence="2 3">
    <name type="scientific">Zymoseptoria tritici ST99CH_1A5</name>
    <dbReference type="NCBI Taxonomy" id="1276529"/>
    <lineage>
        <taxon>Eukaryota</taxon>
        <taxon>Fungi</taxon>
        <taxon>Dikarya</taxon>
        <taxon>Ascomycota</taxon>
        <taxon>Pezizomycotina</taxon>
        <taxon>Dothideomycetes</taxon>
        <taxon>Dothideomycetidae</taxon>
        <taxon>Mycosphaerellales</taxon>
        <taxon>Mycosphaerellaceae</taxon>
        <taxon>Zymoseptoria</taxon>
    </lineage>
</organism>
<dbReference type="Proteomes" id="UP000215453">
    <property type="component" value="Chromosome 5"/>
</dbReference>
<protein>
    <submittedName>
        <fullName evidence="2">Uncharacterized protein</fullName>
    </submittedName>
</protein>
<proteinExistence type="predicted"/>
<feature type="compositionally biased region" description="Basic and acidic residues" evidence="1">
    <location>
        <begin position="179"/>
        <end position="189"/>
    </location>
</feature>
<evidence type="ECO:0000313" key="3">
    <source>
        <dbReference type="Proteomes" id="UP000215453"/>
    </source>
</evidence>